<evidence type="ECO:0000256" key="3">
    <source>
        <dbReference type="SAM" id="MobiDB-lite"/>
    </source>
</evidence>
<proteinExistence type="inferred from homology"/>
<reference evidence="4 5" key="1">
    <citation type="journal article" date="2016" name="Front. Microbiol.">
        <title>Genome and transcriptome sequences reveal the specific parasitism of the nematophagous Purpureocillium lilacinum 36-1.</title>
        <authorList>
            <person name="Xie J."/>
            <person name="Li S."/>
            <person name="Mo C."/>
            <person name="Xiao X."/>
            <person name="Peng D."/>
            <person name="Wang G."/>
            <person name="Xiao Y."/>
        </authorList>
    </citation>
    <scope>NUCLEOTIDE SEQUENCE [LARGE SCALE GENOMIC DNA]</scope>
    <source>
        <strain evidence="4 5">36-1</strain>
    </source>
</reference>
<evidence type="ECO:0008006" key="6">
    <source>
        <dbReference type="Google" id="ProtNLM"/>
    </source>
</evidence>
<dbReference type="NCBIfam" id="TIGR03429">
    <property type="entry name" value="arom_pren_DMATS"/>
    <property type="match status" value="1"/>
</dbReference>
<dbReference type="AlphaFoldDB" id="A0A2U3EG48"/>
<dbReference type="EMBL" id="LCWV01000004">
    <property type="protein sequence ID" value="PWI73420.1"/>
    <property type="molecule type" value="Genomic_DNA"/>
</dbReference>
<dbReference type="InterPro" id="IPR033964">
    <property type="entry name" value="ABBA"/>
</dbReference>
<feature type="region of interest" description="Disordered" evidence="3">
    <location>
        <begin position="29"/>
        <end position="106"/>
    </location>
</feature>
<sequence>MSIARVTRRFEMQAATCRLTKTVSNSFLGELRLGPPATPVPGGGRRSRPQANGSFDPRGGVARQDTRDFWLTLPPAMDATKGRHRGASDRKEPSHLATPVEQEHGQRLISQEEAHVQFGRRHPSRFLTAKHSDAAMPGATTTAAATTDVVSQTHAQGAAANGSLDSKASKLQQPLDVVNSVIRFHNRDHQFWWDKSGPHLAELLAQARYPKADQYSELLFYALHVVPELGPSPDPETGDMRWRSPQTPDGTPIDFSWEWGPGGRGVVRTSFEPIGPLAGTPADPANARETDAWIRHLDAQGLVSGLDLQWYRHFSAAVLPSDVGRVRLDDKLNFELAPQAGTFVTRDISRRGDPMVKLYMFPGLRAQALGAGVSNLDVVTRAVQTLPPDQLEHLNAGPLLDYLHEAATRWGMETGIFSFDLVDPRASRIKIYTRAPATTVEYLLDALSLGGRYDLTAAYSPEALADVKDFWRIFIGEDAPDVMPSGGKERDGPGFYFTVGGGKPASAKVYISPMSFCRSDAEVLQRLRQYFSTRRDAEDMLPQMDNYERALKNIYGTELLESHVGSHFYVSCALQKDQLRIVTYLCPQILAQETAAREARKGQQQQLPQE</sequence>
<dbReference type="SFLD" id="SFLDG01162">
    <property type="entry name" value="I"/>
    <property type="match status" value="1"/>
</dbReference>
<evidence type="ECO:0000256" key="2">
    <source>
        <dbReference type="ARBA" id="ARBA00022679"/>
    </source>
</evidence>
<dbReference type="GO" id="GO:0009820">
    <property type="term" value="P:alkaloid metabolic process"/>
    <property type="evidence" value="ECO:0007669"/>
    <property type="project" value="InterPro"/>
</dbReference>
<dbReference type="CDD" id="cd13929">
    <property type="entry name" value="PT-DMATS_CymD"/>
    <property type="match status" value="1"/>
</dbReference>
<organism evidence="4 5">
    <name type="scientific">Purpureocillium lilacinum</name>
    <name type="common">Paecilomyces lilacinus</name>
    <dbReference type="NCBI Taxonomy" id="33203"/>
    <lineage>
        <taxon>Eukaryota</taxon>
        <taxon>Fungi</taxon>
        <taxon>Dikarya</taxon>
        <taxon>Ascomycota</taxon>
        <taxon>Pezizomycotina</taxon>
        <taxon>Sordariomycetes</taxon>
        <taxon>Hypocreomycetidae</taxon>
        <taxon>Hypocreales</taxon>
        <taxon>Ophiocordycipitaceae</taxon>
        <taxon>Purpureocillium</taxon>
    </lineage>
</organism>
<dbReference type="Proteomes" id="UP000245956">
    <property type="component" value="Unassembled WGS sequence"/>
</dbReference>
<accession>A0A2U3EG48</accession>
<evidence type="ECO:0000313" key="4">
    <source>
        <dbReference type="EMBL" id="PWI73420.1"/>
    </source>
</evidence>
<evidence type="ECO:0000256" key="1">
    <source>
        <dbReference type="ARBA" id="ARBA00010209"/>
    </source>
</evidence>
<dbReference type="PANTHER" id="PTHR40627">
    <property type="entry name" value="INDOLE PRENYLTRANSFERASE TDIB-RELATED"/>
    <property type="match status" value="1"/>
</dbReference>
<protein>
    <recommendedName>
        <fullName evidence="6">Dimethylallyl tryptophan synthase</fullName>
    </recommendedName>
</protein>
<dbReference type="Pfam" id="PF11991">
    <property type="entry name" value="Trp_DMAT"/>
    <property type="match status" value="1"/>
</dbReference>
<evidence type="ECO:0000313" key="5">
    <source>
        <dbReference type="Proteomes" id="UP000245956"/>
    </source>
</evidence>
<dbReference type="SFLD" id="SFLDS00036">
    <property type="entry name" value="Aromatic_Prenyltransferase"/>
    <property type="match status" value="1"/>
</dbReference>
<gene>
    <name evidence="4" type="ORF">PCL_08696</name>
</gene>
<keyword evidence="2" id="KW-0808">Transferase</keyword>
<comment type="caution">
    <text evidence="4">The sequence shown here is derived from an EMBL/GenBank/DDBJ whole genome shotgun (WGS) entry which is preliminary data.</text>
</comment>
<name>A0A2U3EG48_PURLI</name>
<dbReference type="GO" id="GO:0016765">
    <property type="term" value="F:transferase activity, transferring alkyl or aryl (other than methyl) groups"/>
    <property type="evidence" value="ECO:0007669"/>
    <property type="project" value="InterPro"/>
</dbReference>
<dbReference type="InterPro" id="IPR017795">
    <property type="entry name" value="ABBA_NscD-like"/>
</dbReference>
<dbReference type="PANTHER" id="PTHR40627:SF4">
    <property type="entry name" value="PRENYLTRANSFERASE ASQH1-RELATED"/>
    <property type="match status" value="1"/>
</dbReference>
<comment type="similarity">
    <text evidence="1">Belongs to the tryptophan dimethylallyltransferase family.</text>
</comment>